<feature type="signal peptide" evidence="2">
    <location>
        <begin position="1"/>
        <end position="17"/>
    </location>
</feature>
<dbReference type="eggNOG" id="COG3111">
    <property type="taxonomic scope" value="Bacteria"/>
</dbReference>
<accession>C6RG31</accession>
<dbReference type="RefSeq" id="WP_002948466.1">
    <property type="nucleotide sequence ID" value="NZ_ACVQ01000018.1"/>
</dbReference>
<dbReference type="Pfam" id="PF04076">
    <property type="entry name" value="BOF"/>
    <property type="match status" value="1"/>
</dbReference>
<evidence type="ECO:0000256" key="1">
    <source>
        <dbReference type="ARBA" id="ARBA00022729"/>
    </source>
</evidence>
<keyword evidence="1 2" id="KW-0732">Signal</keyword>
<dbReference type="EMBL" id="ACVQ01000018">
    <property type="protein sequence ID" value="EET79726.1"/>
    <property type="molecule type" value="Genomic_DNA"/>
</dbReference>
<dbReference type="Proteomes" id="UP000003107">
    <property type="component" value="Unassembled WGS sequence"/>
</dbReference>
<dbReference type="PANTHER" id="PTHR36571:SF1">
    <property type="entry name" value="PROTEIN YGIW"/>
    <property type="match status" value="1"/>
</dbReference>
<organism evidence="3 4">
    <name type="scientific">Campylobacter showae RM3277</name>
    <dbReference type="NCBI Taxonomy" id="553219"/>
    <lineage>
        <taxon>Bacteria</taxon>
        <taxon>Pseudomonadati</taxon>
        <taxon>Campylobacterota</taxon>
        <taxon>Epsilonproteobacteria</taxon>
        <taxon>Campylobacterales</taxon>
        <taxon>Campylobacteraceae</taxon>
        <taxon>Campylobacter</taxon>
    </lineage>
</organism>
<name>C6RG31_9BACT</name>
<evidence type="ECO:0000313" key="4">
    <source>
        <dbReference type="Proteomes" id="UP000003107"/>
    </source>
</evidence>
<proteinExistence type="predicted"/>
<evidence type="ECO:0000313" key="3">
    <source>
        <dbReference type="EMBL" id="EET79726.1"/>
    </source>
</evidence>
<keyword evidence="4" id="KW-1185">Reference proteome</keyword>
<comment type="caution">
    <text evidence="3">The sequence shown here is derived from an EMBL/GenBank/DDBJ whole genome shotgun (WGS) entry which is preliminary data.</text>
</comment>
<dbReference type="GeneID" id="60990042"/>
<dbReference type="STRING" id="553219.CAMSH0001_2295"/>
<dbReference type="InterPro" id="IPR036700">
    <property type="entry name" value="BOBF_sf"/>
</dbReference>
<protein>
    <submittedName>
        <fullName evidence="3">Putative TIGR00156 family protein</fullName>
    </submittedName>
</protein>
<sequence length="127" mass="13813">MFKKIVLSAALTSAMFAAGGFTSSNVQSAANQGGFVGKGAMSASTVKQALALPDDARVVLEGKIVSEFRPEHYQFVDKNGDTIEVEIDHKDWRGVTVDENTPVRIYGEVDKDFMKTSIDVKSIEIIK</sequence>
<gene>
    <name evidence="3" type="ORF">CAMSH0001_2295</name>
</gene>
<feature type="chain" id="PRO_5002969995" evidence="2">
    <location>
        <begin position="18"/>
        <end position="127"/>
    </location>
</feature>
<reference evidence="3 4" key="1">
    <citation type="submission" date="2009-07" db="EMBL/GenBank/DDBJ databases">
        <authorList>
            <person name="Madupu R."/>
            <person name="Sebastian Y."/>
            <person name="Durkin A.S."/>
            <person name="Torralba M."/>
            <person name="Methe B."/>
            <person name="Sutton G.G."/>
            <person name="Strausberg R.L."/>
            <person name="Nelson K.E."/>
        </authorList>
    </citation>
    <scope>NUCLEOTIDE SEQUENCE [LARGE SCALE GENOMIC DNA]</scope>
    <source>
        <strain evidence="3 4">RM3277</strain>
    </source>
</reference>
<dbReference type="OrthoDB" id="6650354at2"/>
<dbReference type="InterPro" id="IPR005220">
    <property type="entry name" value="CarO-like"/>
</dbReference>
<dbReference type="Gene3D" id="2.40.50.200">
    <property type="entry name" value="Bacterial OB-fold"/>
    <property type="match status" value="1"/>
</dbReference>
<evidence type="ECO:0000256" key="2">
    <source>
        <dbReference type="SAM" id="SignalP"/>
    </source>
</evidence>
<dbReference type="AlphaFoldDB" id="C6RG31"/>
<dbReference type="NCBIfam" id="NF033674">
    <property type="entry name" value="stress_OB_fold"/>
    <property type="match status" value="1"/>
</dbReference>
<dbReference type="SUPFAM" id="SSF101756">
    <property type="entry name" value="Hypothetical protein YgiW"/>
    <property type="match status" value="1"/>
</dbReference>
<dbReference type="PANTHER" id="PTHR36571">
    <property type="entry name" value="PROTEIN YGIW"/>
    <property type="match status" value="1"/>
</dbReference>